<evidence type="ECO:0000259" key="3">
    <source>
        <dbReference type="Pfam" id="PF04195"/>
    </source>
</evidence>
<keyword evidence="5" id="KW-1185">Reference proteome</keyword>
<feature type="region of interest" description="Disordered" evidence="1">
    <location>
        <begin position="318"/>
        <end position="367"/>
    </location>
</feature>
<dbReference type="AlphaFoldDB" id="A0A371EMC6"/>
<evidence type="ECO:0000256" key="1">
    <source>
        <dbReference type="SAM" id="MobiDB-lite"/>
    </source>
</evidence>
<name>A0A371EMC6_MUCPR</name>
<evidence type="ECO:0000313" key="4">
    <source>
        <dbReference type="EMBL" id="RDX67049.1"/>
    </source>
</evidence>
<feature type="domain" description="Transposase (putative) gypsy type" evidence="3">
    <location>
        <begin position="217"/>
        <end position="267"/>
    </location>
</feature>
<feature type="compositionally biased region" description="Polar residues" evidence="1">
    <location>
        <begin position="352"/>
        <end position="367"/>
    </location>
</feature>
<keyword evidence="2" id="KW-0472">Membrane</keyword>
<dbReference type="InterPro" id="IPR007321">
    <property type="entry name" value="Transposase_28"/>
</dbReference>
<dbReference type="PANTHER" id="PTHR31099">
    <property type="entry name" value="OS06G0165300 PROTEIN"/>
    <property type="match status" value="1"/>
</dbReference>
<reference evidence="4" key="1">
    <citation type="submission" date="2018-05" db="EMBL/GenBank/DDBJ databases">
        <title>Draft genome of Mucuna pruriens seed.</title>
        <authorList>
            <person name="Nnadi N.E."/>
            <person name="Vos R."/>
            <person name="Hasami M.H."/>
            <person name="Devisetty U.K."/>
            <person name="Aguiy J.C."/>
        </authorList>
    </citation>
    <scope>NUCLEOTIDE SEQUENCE [LARGE SCALE GENOMIC DNA]</scope>
    <source>
        <strain evidence="4">JCA_2017</strain>
    </source>
</reference>
<feature type="non-terminal residue" evidence="4">
    <location>
        <position position="1"/>
    </location>
</feature>
<proteinExistence type="predicted"/>
<keyword evidence="2" id="KW-1133">Transmembrane helix</keyword>
<evidence type="ECO:0000313" key="5">
    <source>
        <dbReference type="Proteomes" id="UP000257109"/>
    </source>
</evidence>
<comment type="caution">
    <text evidence="4">The sequence shown here is derived from an EMBL/GenBank/DDBJ whole genome shotgun (WGS) entry which is preliminary data.</text>
</comment>
<accession>A0A371EMC6</accession>
<protein>
    <recommendedName>
        <fullName evidence="3">Transposase (putative) gypsy type domain-containing protein</fullName>
    </recommendedName>
</protein>
<dbReference type="Pfam" id="PF04195">
    <property type="entry name" value="Transposase_28"/>
    <property type="match status" value="1"/>
</dbReference>
<dbReference type="Proteomes" id="UP000257109">
    <property type="component" value="Unassembled WGS sequence"/>
</dbReference>
<evidence type="ECO:0000256" key="2">
    <source>
        <dbReference type="SAM" id="Phobius"/>
    </source>
</evidence>
<dbReference type="EMBL" id="QJKJ01013152">
    <property type="protein sequence ID" value="RDX67049.1"/>
    <property type="molecule type" value="Genomic_DNA"/>
</dbReference>
<organism evidence="4 5">
    <name type="scientific">Mucuna pruriens</name>
    <name type="common">Velvet bean</name>
    <name type="synonym">Dolichos pruriens</name>
    <dbReference type="NCBI Taxonomy" id="157652"/>
    <lineage>
        <taxon>Eukaryota</taxon>
        <taxon>Viridiplantae</taxon>
        <taxon>Streptophyta</taxon>
        <taxon>Embryophyta</taxon>
        <taxon>Tracheophyta</taxon>
        <taxon>Spermatophyta</taxon>
        <taxon>Magnoliopsida</taxon>
        <taxon>eudicotyledons</taxon>
        <taxon>Gunneridae</taxon>
        <taxon>Pentapetalae</taxon>
        <taxon>rosids</taxon>
        <taxon>fabids</taxon>
        <taxon>Fabales</taxon>
        <taxon>Fabaceae</taxon>
        <taxon>Papilionoideae</taxon>
        <taxon>50 kb inversion clade</taxon>
        <taxon>NPAAA clade</taxon>
        <taxon>indigoferoid/millettioid clade</taxon>
        <taxon>Phaseoleae</taxon>
        <taxon>Mucuna</taxon>
    </lineage>
</organism>
<sequence length="367" mass="39753">MDPFRLTALQLTPNSLGDAGLRGMSLPYRLTLLGRPQLGLGDGDLAFGLLGPRGWAVFLWFLVFVFFCSSLFEGLVCCGLGPSIDPRVLFAGSLFGRSSDYSSPGGSTAQGDDEAQQSASSAVKAKFPFIVLFWEVPKRDSEVEGVPSWIDPRVTKVHSVYMRLESLVGMANAICTRGPWEVKVLPCRPTEVVCAWVGERGAPYFYFCENIFSKLRIRLPFSDFEWSVLRVLNVAPTQLHPNSWAFIRAFKLLCEDMGREPSFSVFSGYCCFEGTPSRSTTPVMVVVVAEASPLLTVGPAVTLAPKVVLVSVEGSPRPTVGKVDGSSSKRVAGKGALQDEERPAKQVADGATSPSVIPSQGRLTMAR</sequence>
<gene>
    <name evidence="4" type="ORF">CR513_54111</name>
</gene>
<keyword evidence="2" id="KW-0812">Transmembrane</keyword>
<feature type="transmembrane region" description="Helical" evidence="2">
    <location>
        <begin position="57"/>
        <end position="80"/>
    </location>
</feature>
<dbReference type="PANTHER" id="PTHR31099:SF49">
    <property type="entry name" value="MYOSIN HEAVY CHAIN-LIKE PROTEIN"/>
    <property type="match status" value="1"/>
</dbReference>